<evidence type="ECO:0008006" key="4">
    <source>
        <dbReference type="Google" id="ProtNLM"/>
    </source>
</evidence>
<dbReference type="AlphaFoldDB" id="A0A0G4G2N0"/>
<feature type="compositionally biased region" description="Low complexity" evidence="1">
    <location>
        <begin position="476"/>
        <end position="485"/>
    </location>
</feature>
<feature type="compositionally biased region" description="Basic and acidic residues" evidence="1">
    <location>
        <begin position="838"/>
        <end position="848"/>
    </location>
</feature>
<name>A0A0G4G2N0_9ALVE</name>
<evidence type="ECO:0000256" key="2">
    <source>
        <dbReference type="SAM" id="SignalP"/>
    </source>
</evidence>
<feature type="compositionally biased region" description="Low complexity" evidence="1">
    <location>
        <begin position="434"/>
        <end position="445"/>
    </location>
</feature>
<feature type="compositionally biased region" description="Low complexity" evidence="1">
    <location>
        <begin position="498"/>
        <end position="508"/>
    </location>
</feature>
<sequence length="868" mass="90123">MIRVAWAAVSLSLGFLLRVEARGTFETEGGASGRADSLSFYSPSVFLRSVGLPPEDPQDSPSTDSSGSLRGSASGSAKRQGGGEGHSLVTSGEQENPQIALNELQTGVRALSLPVRSLPRSSSVPSGASVNPAPASGAAVSHTSGRAQAAAVKGVSAVQQTHSDLFFDPSLASACAETADEVLKASLNSRPYVAYTQCLLKHPTGGYMADTARHKDCHAFASLVSSVAEGQRLAGGESMSPDLFCKLLAENRKSDPSRDPLLDSLGACETAIERVTDSTSVQTAVLDACTQTIKPEAKTEPLGGQGADMGCKRMAMEMQTAASRGLLDTDQLCDSILTNGKGSESLNPYHFEYSCQQYAKRVLRKVLTGSLSPDNLQTTVVEVCTKTAQADFCALYAKRIVDAFNHHVHWGEGGETVAALCHEEYERMQGMPGASTPEPTEAPSTTTPPPTTTVTPAAEPTTTTPAPTLFPPLAPAAPTTTLAPLPTSPEGPLPSPKPSASASEPATAAGTEVIVHPLSMAECVAHTVHLIASTSGGEGDAQDFCATHASAQVCASFSKSLESARSSLSSSEGSGTVDKALLADVRLDRAEQLCKPLVRFVKASEEGNANELQKAMAEMGAQAKAASTSETQTGSSAALARAIRVMEKEAVASGGMSKGFKEICEGSIQSALKENNLSGSAVDAKCVEALTASIHDEQGAEAACDVLANDFEEHLLSTPGTTPVDPQEFCQEAIQKALEAKPEDGPIDPEILHPFGLQVGGGGGEEKAGAVPISGGFRQISSSSYSERRLKSRSSKGAGGFGGETRQVPLEPEKDNSSTDKEDPKAQSTEGRILASTEKQEGEGKDVGGSDSTGESDSFLAHFLEAHV</sequence>
<feature type="compositionally biased region" description="Pro residues" evidence="1">
    <location>
        <begin position="486"/>
        <end position="497"/>
    </location>
</feature>
<keyword evidence="2" id="KW-0732">Signal</keyword>
<accession>A0A0G4G2N0</accession>
<protein>
    <recommendedName>
        <fullName evidence="4">Saposin B-type domain-containing protein</fullName>
    </recommendedName>
</protein>
<feature type="signal peptide" evidence="2">
    <location>
        <begin position="1"/>
        <end position="21"/>
    </location>
</feature>
<feature type="compositionally biased region" description="Low complexity" evidence="1">
    <location>
        <begin position="117"/>
        <end position="141"/>
    </location>
</feature>
<gene>
    <name evidence="3" type="ORF">Cvel_19981</name>
</gene>
<feature type="compositionally biased region" description="Low complexity" evidence="1">
    <location>
        <begin position="452"/>
        <end position="467"/>
    </location>
</feature>
<dbReference type="VEuPathDB" id="CryptoDB:Cvel_19981"/>
<proteinExistence type="predicted"/>
<evidence type="ECO:0000313" key="3">
    <source>
        <dbReference type="EMBL" id="CEM22535.1"/>
    </source>
</evidence>
<reference evidence="3" key="1">
    <citation type="submission" date="2014-11" db="EMBL/GenBank/DDBJ databases">
        <authorList>
            <person name="Otto D Thomas"/>
            <person name="Naeem Raeece"/>
        </authorList>
    </citation>
    <scope>NUCLEOTIDE SEQUENCE</scope>
</reference>
<feature type="chain" id="PRO_5005189412" description="Saposin B-type domain-containing protein" evidence="2">
    <location>
        <begin position="22"/>
        <end position="868"/>
    </location>
</feature>
<evidence type="ECO:0000256" key="1">
    <source>
        <dbReference type="SAM" id="MobiDB-lite"/>
    </source>
</evidence>
<feature type="compositionally biased region" description="Low complexity" evidence="1">
    <location>
        <begin position="59"/>
        <end position="76"/>
    </location>
</feature>
<organism evidence="3">
    <name type="scientific">Chromera velia CCMP2878</name>
    <dbReference type="NCBI Taxonomy" id="1169474"/>
    <lineage>
        <taxon>Eukaryota</taxon>
        <taxon>Sar</taxon>
        <taxon>Alveolata</taxon>
        <taxon>Colpodellida</taxon>
        <taxon>Chromeraceae</taxon>
        <taxon>Chromera</taxon>
    </lineage>
</organism>
<dbReference type="EMBL" id="CDMZ01000839">
    <property type="protein sequence ID" value="CEM22535.1"/>
    <property type="molecule type" value="Genomic_DNA"/>
</dbReference>
<feature type="region of interest" description="Disordered" evidence="1">
    <location>
        <begin position="117"/>
        <end position="142"/>
    </location>
</feature>
<feature type="region of interest" description="Disordered" evidence="1">
    <location>
        <begin position="429"/>
        <end position="508"/>
    </location>
</feature>
<feature type="compositionally biased region" description="Basic and acidic residues" evidence="1">
    <location>
        <begin position="811"/>
        <end position="825"/>
    </location>
</feature>
<feature type="region of interest" description="Disordered" evidence="1">
    <location>
        <begin position="756"/>
        <end position="868"/>
    </location>
</feature>
<feature type="region of interest" description="Disordered" evidence="1">
    <location>
        <begin position="49"/>
        <end position="90"/>
    </location>
</feature>